<proteinExistence type="inferred from homology"/>
<comment type="similarity">
    <text evidence="1">Belongs to the NAD(P)-dependent epimerase/dehydratase family.</text>
</comment>
<protein>
    <submittedName>
        <fullName evidence="3">NAD-dependent epimerase/dehydratase family protein</fullName>
    </submittedName>
</protein>
<dbReference type="Gene3D" id="3.40.50.720">
    <property type="entry name" value="NAD(P)-binding Rossmann-like Domain"/>
    <property type="match status" value="1"/>
</dbReference>
<evidence type="ECO:0000259" key="2">
    <source>
        <dbReference type="Pfam" id="PF01370"/>
    </source>
</evidence>
<feature type="domain" description="NAD-dependent epimerase/dehydratase" evidence="2">
    <location>
        <begin position="3"/>
        <end position="233"/>
    </location>
</feature>
<name>A0ABT9CCJ2_9BACL</name>
<dbReference type="PANTHER" id="PTHR43000">
    <property type="entry name" value="DTDP-D-GLUCOSE 4,6-DEHYDRATASE-RELATED"/>
    <property type="match status" value="1"/>
</dbReference>
<evidence type="ECO:0000256" key="1">
    <source>
        <dbReference type="ARBA" id="ARBA00007637"/>
    </source>
</evidence>
<dbReference type="Proteomes" id="UP001240171">
    <property type="component" value="Unassembled WGS sequence"/>
</dbReference>
<evidence type="ECO:0000313" key="4">
    <source>
        <dbReference type="Proteomes" id="UP001240171"/>
    </source>
</evidence>
<comment type="caution">
    <text evidence="3">The sequence shown here is derived from an EMBL/GenBank/DDBJ whole genome shotgun (WGS) entry which is preliminary data.</text>
</comment>
<accession>A0ABT9CCJ2</accession>
<dbReference type="SUPFAM" id="SSF51735">
    <property type="entry name" value="NAD(P)-binding Rossmann-fold domains"/>
    <property type="match status" value="1"/>
</dbReference>
<dbReference type="InterPro" id="IPR036291">
    <property type="entry name" value="NAD(P)-bd_dom_sf"/>
</dbReference>
<reference evidence="3 4" key="1">
    <citation type="submission" date="2023-07" db="EMBL/GenBank/DDBJ databases">
        <title>Paenibacillus sp. JX-17 nov. isolated from soil.</title>
        <authorList>
            <person name="Wan Y."/>
            <person name="Liu B."/>
        </authorList>
    </citation>
    <scope>NUCLEOTIDE SEQUENCE [LARGE SCALE GENOMIC DNA]</scope>
    <source>
        <strain evidence="3 4">JX-17</strain>
    </source>
</reference>
<dbReference type="Pfam" id="PF01370">
    <property type="entry name" value="Epimerase"/>
    <property type="match status" value="1"/>
</dbReference>
<dbReference type="RefSeq" id="WP_305024182.1">
    <property type="nucleotide sequence ID" value="NZ_JAUQTB010000005.1"/>
</dbReference>
<sequence>MKMLITGGAGFIGSHLAETLLEQNVEVHIVDNLSSGSISNVPENVTFIEEDVRSASLQHLMAAERYDTVFHLAAQCDVQHSISNPAHDASVNILGTLNVLEGCVRNKMTKMIFSSTSGVYGNPEYLPVDEQHRVQPLSFYGLSKLAAESYITLYHALYGVPYTILRYANVYGPRQNTKGEGGVVAQFMNRLFTGSPLTIYGDGEQTRDFIYVKDVAAANIAAVHNGNQGVFNISTGHGRSVNTLAALLGAMHSSPLLLDYAPAKSGDIRDSCLLHAHAAKELQWTPRFSIDDGLRQLYDYYAASSPGCP</sequence>
<gene>
    <name evidence="3" type="ORF">Q5741_11195</name>
</gene>
<dbReference type="EMBL" id="JAUQTB010000005">
    <property type="protein sequence ID" value="MDO7906981.1"/>
    <property type="molecule type" value="Genomic_DNA"/>
</dbReference>
<evidence type="ECO:0000313" key="3">
    <source>
        <dbReference type="EMBL" id="MDO7906981.1"/>
    </source>
</evidence>
<dbReference type="InterPro" id="IPR001509">
    <property type="entry name" value="Epimerase_deHydtase"/>
</dbReference>
<organism evidence="3 4">
    <name type="scientific">Paenibacillus lacisoli</name>
    <dbReference type="NCBI Taxonomy" id="3064525"/>
    <lineage>
        <taxon>Bacteria</taxon>
        <taxon>Bacillati</taxon>
        <taxon>Bacillota</taxon>
        <taxon>Bacilli</taxon>
        <taxon>Bacillales</taxon>
        <taxon>Paenibacillaceae</taxon>
        <taxon>Paenibacillus</taxon>
    </lineage>
</organism>
<keyword evidence="4" id="KW-1185">Reference proteome</keyword>